<dbReference type="SMART" id="SM00966">
    <property type="entry name" value="SpoVT_AbrB"/>
    <property type="match status" value="1"/>
</dbReference>
<dbReference type="InterPro" id="IPR037914">
    <property type="entry name" value="SpoVT-AbrB_sf"/>
</dbReference>
<dbReference type="InterPro" id="IPR007159">
    <property type="entry name" value="SpoVT-AbrB_dom"/>
</dbReference>
<sequence length="89" mass="9968">MPVATMTNKGQVTIPKKVRDALHLQSGDKLEFVCEEAGIITVRPVKKSVDEVFGKLYRKGRAPVSTEEMREAVERKFKKEYGRGADESA</sequence>
<dbReference type="GO" id="GO:0003677">
    <property type="term" value="F:DNA binding"/>
    <property type="evidence" value="ECO:0007669"/>
    <property type="project" value="UniProtKB-UniRule"/>
</dbReference>
<dbReference type="SUPFAM" id="SSF89447">
    <property type="entry name" value="AbrB/MazE/MraZ-like"/>
    <property type="match status" value="1"/>
</dbReference>
<feature type="domain" description="SpoVT-AbrB" evidence="2">
    <location>
        <begin position="1"/>
        <end position="47"/>
    </location>
</feature>
<proteinExistence type="predicted"/>
<dbReference type="AlphaFoldDB" id="A0A5C4RX75"/>
<comment type="caution">
    <text evidence="3">The sequence shown here is derived from an EMBL/GenBank/DDBJ whole genome shotgun (WGS) entry which is preliminary data.</text>
</comment>
<name>A0A5C4RX75_PROVB</name>
<evidence type="ECO:0000259" key="2">
    <source>
        <dbReference type="PROSITE" id="PS51740"/>
    </source>
</evidence>
<dbReference type="RefSeq" id="WP_068867641.1">
    <property type="nucleotide sequence ID" value="NZ_VDCI01000010.1"/>
</dbReference>
<reference evidence="3 4" key="1">
    <citation type="submission" date="2019-05" db="EMBL/GenBank/DDBJ databases">
        <title>Draft Whole-Genome sequence of the green sulfur bacterium Prosthecochloris vibrioformis DSM 260.</title>
        <authorList>
            <person name="Meyer T.E."/>
            <person name="Kyndt J.A."/>
        </authorList>
    </citation>
    <scope>NUCLEOTIDE SEQUENCE [LARGE SCALE GENOMIC DNA]</scope>
    <source>
        <strain evidence="3 4">DSM 260</strain>
    </source>
</reference>
<dbReference type="Pfam" id="PF04014">
    <property type="entry name" value="MazE_antitoxin"/>
    <property type="match status" value="1"/>
</dbReference>
<accession>A0A5C4RX75</accession>
<keyword evidence="1 3" id="KW-0238">DNA-binding</keyword>
<dbReference type="NCBIfam" id="TIGR01439">
    <property type="entry name" value="lp_hng_hel_AbrB"/>
    <property type="match status" value="1"/>
</dbReference>
<evidence type="ECO:0000256" key="1">
    <source>
        <dbReference type="PROSITE-ProRule" id="PRU01076"/>
    </source>
</evidence>
<dbReference type="Proteomes" id="UP000309544">
    <property type="component" value="Unassembled WGS sequence"/>
</dbReference>
<dbReference type="EMBL" id="VDCI01000010">
    <property type="protein sequence ID" value="TNJ35893.1"/>
    <property type="molecule type" value="Genomic_DNA"/>
</dbReference>
<evidence type="ECO:0000313" key="4">
    <source>
        <dbReference type="Proteomes" id="UP000309544"/>
    </source>
</evidence>
<gene>
    <name evidence="3" type="ORF">FGF68_09435</name>
</gene>
<dbReference type="Gene3D" id="2.10.260.10">
    <property type="match status" value="1"/>
</dbReference>
<evidence type="ECO:0000313" key="3">
    <source>
        <dbReference type="EMBL" id="TNJ35893.1"/>
    </source>
</evidence>
<organism evidence="3 4">
    <name type="scientific">Prosthecochloris vibrioformis</name>
    <name type="common">Chlorobium vibrioforme</name>
    <dbReference type="NCBI Taxonomy" id="1098"/>
    <lineage>
        <taxon>Bacteria</taxon>
        <taxon>Pseudomonadati</taxon>
        <taxon>Chlorobiota</taxon>
        <taxon>Chlorobiia</taxon>
        <taxon>Chlorobiales</taxon>
        <taxon>Chlorobiaceae</taxon>
        <taxon>Prosthecochloris</taxon>
    </lineage>
</organism>
<protein>
    <submittedName>
        <fullName evidence="3">AbrB/MazE/SpoVT family DNA-binding domain-containing protein</fullName>
    </submittedName>
</protein>
<dbReference type="PROSITE" id="PS51740">
    <property type="entry name" value="SPOVT_ABRB"/>
    <property type="match status" value="1"/>
</dbReference>
<keyword evidence="4" id="KW-1185">Reference proteome</keyword>